<keyword evidence="9 12" id="KW-0408">Iron</keyword>
<comment type="cofactor">
    <cofactor evidence="12">
        <name>heme</name>
        <dbReference type="ChEBI" id="CHEBI:30413"/>
    </cofactor>
    <text evidence="12">The heme is bound between the two transmembrane subunits.</text>
</comment>
<organism evidence="14 15">
    <name type="scientific">Zeimonas arvi</name>
    <dbReference type="NCBI Taxonomy" id="2498847"/>
    <lineage>
        <taxon>Bacteria</taxon>
        <taxon>Pseudomonadati</taxon>
        <taxon>Pseudomonadota</taxon>
        <taxon>Betaproteobacteria</taxon>
        <taxon>Burkholderiales</taxon>
        <taxon>Burkholderiaceae</taxon>
        <taxon>Zeimonas</taxon>
    </lineage>
</organism>
<keyword evidence="6 13" id="KW-0812">Transmembrane</keyword>
<dbReference type="EMBL" id="VDUY01000002">
    <property type="protein sequence ID" value="TXL67397.1"/>
    <property type="molecule type" value="Genomic_DNA"/>
</dbReference>
<evidence type="ECO:0000256" key="10">
    <source>
        <dbReference type="ARBA" id="ARBA00023136"/>
    </source>
</evidence>
<feature type="transmembrane region" description="Helical" evidence="13">
    <location>
        <begin position="63"/>
        <end position="84"/>
    </location>
</feature>
<comment type="subcellular location">
    <subcellularLocation>
        <location evidence="2">Membrane</location>
        <topology evidence="2">Multi-pass membrane protein</topology>
    </subcellularLocation>
</comment>
<evidence type="ECO:0000256" key="6">
    <source>
        <dbReference type="ARBA" id="ARBA00022692"/>
    </source>
</evidence>
<dbReference type="GO" id="GO:0006099">
    <property type="term" value="P:tricarboxylic acid cycle"/>
    <property type="evidence" value="ECO:0007669"/>
    <property type="project" value="InterPro"/>
</dbReference>
<evidence type="ECO:0000256" key="4">
    <source>
        <dbReference type="ARBA" id="ARBA00020076"/>
    </source>
</evidence>
<dbReference type="GO" id="GO:0009055">
    <property type="term" value="F:electron transfer activity"/>
    <property type="evidence" value="ECO:0007669"/>
    <property type="project" value="InterPro"/>
</dbReference>
<evidence type="ECO:0000256" key="11">
    <source>
        <dbReference type="ARBA" id="ARBA00025912"/>
    </source>
</evidence>
<evidence type="ECO:0000313" key="15">
    <source>
        <dbReference type="Proteomes" id="UP000321548"/>
    </source>
</evidence>
<keyword evidence="10 13" id="KW-0472">Membrane</keyword>
<dbReference type="PANTHER" id="PTHR10978:SF5">
    <property type="entry name" value="SUCCINATE DEHYDROGENASE CYTOCHROME B560 SUBUNIT, MITOCHONDRIAL"/>
    <property type="match status" value="1"/>
</dbReference>
<keyword evidence="5 12" id="KW-0349">Heme</keyword>
<dbReference type="InterPro" id="IPR000701">
    <property type="entry name" value="SuccDH_FuR_B_TM-su"/>
</dbReference>
<feature type="transmembrane region" description="Helical" evidence="13">
    <location>
        <begin position="104"/>
        <end position="122"/>
    </location>
</feature>
<reference evidence="14 15" key="1">
    <citation type="submission" date="2019-06" db="EMBL/GenBank/DDBJ databases">
        <title>Quisquiliibacterium sp. nov., isolated from a maize field.</title>
        <authorList>
            <person name="Lin S.-Y."/>
            <person name="Tsai C.-F."/>
            <person name="Young C.-C."/>
        </authorList>
    </citation>
    <scope>NUCLEOTIDE SEQUENCE [LARGE SCALE GENOMIC DNA]</scope>
    <source>
        <strain evidence="14 15">CC-CFT501</strain>
    </source>
</reference>
<dbReference type="CDD" id="cd03499">
    <property type="entry name" value="SQR_TypeC_SdhC"/>
    <property type="match status" value="1"/>
</dbReference>
<dbReference type="InterPro" id="IPR034804">
    <property type="entry name" value="SQR/QFR_C/D"/>
</dbReference>
<dbReference type="Gene3D" id="1.20.1300.10">
    <property type="entry name" value="Fumarate reductase/succinate dehydrogenase, transmembrane subunit"/>
    <property type="match status" value="1"/>
</dbReference>
<keyword evidence="15" id="KW-1185">Reference proteome</keyword>
<comment type="subunit">
    <text evidence="11">Part of an enzyme complex containing four subunits: a flavoprotein, an iron-sulfur protein, plus two membrane-anchoring proteins, SdhC and SdhD. The complex can form homotrimers.</text>
</comment>
<dbReference type="AlphaFoldDB" id="A0A5C8P279"/>
<dbReference type="NCBIfam" id="TIGR02970">
    <property type="entry name" value="succ_dehyd_cytB"/>
    <property type="match status" value="1"/>
</dbReference>
<evidence type="ECO:0000256" key="12">
    <source>
        <dbReference type="PIRSR" id="PIRSR000178-1"/>
    </source>
</evidence>
<dbReference type="InterPro" id="IPR018495">
    <property type="entry name" value="Succ_DH_cyt_bsu_CS"/>
</dbReference>
<sequence length="123" mass="12945">MTRRPVFLNLFRIALPIGAISSFLHRISGVLLLVALPAVAILFERSLATPGGFESLRNGLGSVPARLGMVLLGWALAHHVLAGIRHMLMDAGLGWRLADARRSAWAVVAGSLAIVAFAAIAAA</sequence>
<name>A0A5C8P279_9BURK</name>
<evidence type="ECO:0000256" key="1">
    <source>
        <dbReference type="ARBA" id="ARBA00004050"/>
    </source>
</evidence>
<dbReference type="PROSITE" id="PS01001">
    <property type="entry name" value="SDH_CYT_2"/>
    <property type="match status" value="1"/>
</dbReference>
<dbReference type="InterPro" id="IPR014314">
    <property type="entry name" value="Succ_DH_cytb556"/>
</dbReference>
<dbReference type="SUPFAM" id="SSF81343">
    <property type="entry name" value="Fumarate reductase respiratory complex transmembrane subunits"/>
    <property type="match status" value="1"/>
</dbReference>
<dbReference type="PROSITE" id="PS01000">
    <property type="entry name" value="SDH_CYT_1"/>
    <property type="match status" value="1"/>
</dbReference>
<protein>
    <recommendedName>
        <fullName evidence="4">Succinate dehydrogenase cytochrome b556 subunit</fullName>
    </recommendedName>
</protein>
<dbReference type="GO" id="GO:0046872">
    <property type="term" value="F:metal ion binding"/>
    <property type="evidence" value="ECO:0007669"/>
    <property type="project" value="UniProtKB-KW"/>
</dbReference>
<evidence type="ECO:0000256" key="13">
    <source>
        <dbReference type="SAM" id="Phobius"/>
    </source>
</evidence>
<feature type="binding site" description="axial binding residue" evidence="12">
    <location>
        <position position="79"/>
    </location>
    <ligand>
        <name>heme</name>
        <dbReference type="ChEBI" id="CHEBI:30413"/>
        <note>ligand shared with second transmembrane subunit</note>
    </ligand>
    <ligandPart>
        <name>Fe</name>
        <dbReference type="ChEBI" id="CHEBI:18248"/>
    </ligandPart>
</feature>
<evidence type="ECO:0000256" key="2">
    <source>
        <dbReference type="ARBA" id="ARBA00004141"/>
    </source>
</evidence>
<comment type="similarity">
    <text evidence="3">Belongs to the cytochrome b560 family.</text>
</comment>
<accession>A0A5C8P279</accession>
<comment type="function">
    <text evidence="1">Membrane-anchoring subunit of succinate dehydrogenase (SDH).</text>
</comment>
<dbReference type="PIRSF" id="PIRSF000178">
    <property type="entry name" value="SDH_cyt_b560"/>
    <property type="match status" value="1"/>
</dbReference>
<keyword evidence="7 12" id="KW-0479">Metal-binding</keyword>
<evidence type="ECO:0000256" key="7">
    <source>
        <dbReference type="ARBA" id="ARBA00022723"/>
    </source>
</evidence>
<gene>
    <name evidence="14" type="primary">sdhC</name>
    <name evidence="14" type="ORF">FHP08_07305</name>
</gene>
<evidence type="ECO:0000313" key="14">
    <source>
        <dbReference type="EMBL" id="TXL67397.1"/>
    </source>
</evidence>
<evidence type="ECO:0000256" key="5">
    <source>
        <dbReference type="ARBA" id="ARBA00022617"/>
    </source>
</evidence>
<dbReference type="PANTHER" id="PTHR10978">
    <property type="entry name" value="SUCCINATE DEHYDROGENASE CYTOCHROME B560 SUBUNIT"/>
    <property type="match status" value="1"/>
</dbReference>
<dbReference type="Proteomes" id="UP000321548">
    <property type="component" value="Unassembled WGS sequence"/>
</dbReference>
<evidence type="ECO:0000256" key="9">
    <source>
        <dbReference type="ARBA" id="ARBA00023004"/>
    </source>
</evidence>
<dbReference type="OrthoDB" id="9799441at2"/>
<proteinExistence type="inferred from homology"/>
<feature type="transmembrane region" description="Helical" evidence="13">
    <location>
        <begin position="12"/>
        <end position="43"/>
    </location>
</feature>
<dbReference type="GO" id="GO:0005886">
    <property type="term" value="C:plasma membrane"/>
    <property type="evidence" value="ECO:0007669"/>
    <property type="project" value="TreeGrafter"/>
</dbReference>
<comment type="caution">
    <text evidence="14">The sequence shown here is derived from an EMBL/GenBank/DDBJ whole genome shotgun (WGS) entry which is preliminary data.</text>
</comment>
<dbReference type="Pfam" id="PF01127">
    <property type="entry name" value="Sdh_cyt"/>
    <property type="match status" value="1"/>
</dbReference>
<evidence type="ECO:0000256" key="8">
    <source>
        <dbReference type="ARBA" id="ARBA00022989"/>
    </source>
</evidence>
<dbReference type="RefSeq" id="WP_147703731.1">
    <property type="nucleotide sequence ID" value="NZ_VDUY01000002.1"/>
</dbReference>
<evidence type="ECO:0000256" key="3">
    <source>
        <dbReference type="ARBA" id="ARBA00007244"/>
    </source>
</evidence>
<keyword evidence="8 13" id="KW-1133">Transmembrane helix</keyword>